<protein>
    <submittedName>
        <fullName evidence="2">Carboxypeptidase-like regulatory domain-containing protein</fullName>
    </submittedName>
</protein>
<accession>A0A3S9MYB5</accession>
<reference evidence="2 3" key="1">
    <citation type="submission" date="2018-12" db="EMBL/GenBank/DDBJ databases">
        <title>Complete genome of Nonlabens sp. MJ115.</title>
        <authorList>
            <person name="Choi H.S."/>
            <person name="Jung J."/>
        </authorList>
    </citation>
    <scope>NUCLEOTIDE SEQUENCE [LARGE SCALE GENOMIC DNA]</scope>
    <source>
        <strain evidence="2 3">MJ115</strain>
    </source>
</reference>
<dbReference type="AlphaFoldDB" id="A0A3S9MYB5"/>
<dbReference type="RefSeq" id="WP_126447279.1">
    <property type="nucleotide sequence ID" value="NZ_CP034549.1"/>
</dbReference>
<dbReference type="Gene3D" id="2.60.40.1120">
    <property type="entry name" value="Carboxypeptidase-like, regulatory domain"/>
    <property type="match status" value="1"/>
</dbReference>
<keyword evidence="1" id="KW-0732">Signal</keyword>
<dbReference type="Pfam" id="PF18939">
    <property type="entry name" value="DUF5686"/>
    <property type="match status" value="1"/>
</dbReference>
<gene>
    <name evidence="2" type="ORF">EJ995_07795</name>
</gene>
<dbReference type="EMBL" id="CP034549">
    <property type="protein sequence ID" value="AZQ44138.1"/>
    <property type="molecule type" value="Genomic_DNA"/>
</dbReference>
<sequence length="827" mass="94268">MKNVYLSLLFLLSLFSQAQLTGVITDEKNEPIAFASIYVKDTYSGTTTNSNGSYALELAQTGTYRIVYQSLGYKTIEKTIEIKSFPYTENVVLIEETMSLDEIVVRSDENPANRVIRAAIENREKNGQKTQSYTANFYSRGLWRMEDVPEKFLGQEVGDLGGSLDSITRSGVIYLSETVSNIAFKAPDNFKEYITASKVSGDDNGFSVNSAEAANFDFYENNIDLNNRIVSPIADYAFSYYKYKLLGTFYDSNNFLINKIEVISRRPKDNTFNGTIYIVEDQWTIYGLELTTTGQNINVPAIKELTFNQEFTYDSSSEQWVKRGQNIVFAFGLFGFKGTGRFIANYTDYDFEPQFDKKTFGRETLAFESKANEKDSLYWRTIRPVPLTLEESNEYVKKDSIAAVRNDPAYKDSVDQVNNKFNLLDPITGYSYRDSNENYSITYDGLIGLDNFRGFNTVQGFVIGTGLRFVKGFDDDYNQVFNVGVDAEYGVSDDRLRYTARAGYRFNRINRRYIGITGGTEARQINNGNPISTLENTLSTLAFERNFAKFYEVDFGRINYYEEIVNGLSLNASVAYERRQPLENTTDQTWFDWDDTSYTRNNPLTLDNSRLAFIRDHEIIKTGITLTWRPGQKYQSYPDQKINIPNEKFPVVSVNYEGGFAASNDGNEFHQLKASIFQTFDMGNVGRSSYWINGGTFLDTGDDISFVDYQHFNGNQLRYKLQALNTYGFGLLDYYDYSTNSDYAQLHLQHDFKGFILGKIPGLNLLNYDLILSGKALVTDRNPYFEVSAGIDNIGFGSFRPFRVDYIRSITSDRNYGAFVVGINFGL</sequence>
<feature type="chain" id="PRO_5019336333" evidence="1">
    <location>
        <begin position="19"/>
        <end position="827"/>
    </location>
</feature>
<keyword evidence="2" id="KW-0645">Protease</keyword>
<evidence type="ECO:0000313" key="2">
    <source>
        <dbReference type="EMBL" id="AZQ44138.1"/>
    </source>
</evidence>
<dbReference type="InterPro" id="IPR008969">
    <property type="entry name" value="CarboxyPept-like_regulatory"/>
</dbReference>
<dbReference type="Pfam" id="PF13715">
    <property type="entry name" value="CarbopepD_reg_2"/>
    <property type="match status" value="1"/>
</dbReference>
<evidence type="ECO:0000256" key="1">
    <source>
        <dbReference type="SAM" id="SignalP"/>
    </source>
</evidence>
<evidence type="ECO:0000313" key="3">
    <source>
        <dbReference type="Proteomes" id="UP000279600"/>
    </source>
</evidence>
<proteinExistence type="predicted"/>
<keyword evidence="2" id="KW-0378">Hydrolase</keyword>
<organism evidence="2 3">
    <name type="scientific">Nonlabens ponticola</name>
    <dbReference type="NCBI Taxonomy" id="2496866"/>
    <lineage>
        <taxon>Bacteria</taxon>
        <taxon>Pseudomonadati</taxon>
        <taxon>Bacteroidota</taxon>
        <taxon>Flavobacteriia</taxon>
        <taxon>Flavobacteriales</taxon>
        <taxon>Flavobacteriaceae</taxon>
        <taxon>Nonlabens</taxon>
    </lineage>
</organism>
<dbReference type="SUPFAM" id="SSF49464">
    <property type="entry name" value="Carboxypeptidase regulatory domain-like"/>
    <property type="match status" value="1"/>
</dbReference>
<feature type="signal peptide" evidence="1">
    <location>
        <begin position="1"/>
        <end position="18"/>
    </location>
</feature>
<name>A0A3S9MYB5_9FLAO</name>
<dbReference type="GO" id="GO:0004180">
    <property type="term" value="F:carboxypeptidase activity"/>
    <property type="evidence" value="ECO:0007669"/>
    <property type="project" value="UniProtKB-KW"/>
</dbReference>
<dbReference type="KEGG" id="noj:EJ995_07795"/>
<dbReference type="OrthoDB" id="983143at2"/>
<dbReference type="InterPro" id="IPR043741">
    <property type="entry name" value="DUF5686"/>
</dbReference>
<keyword evidence="3" id="KW-1185">Reference proteome</keyword>
<dbReference type="Proteomes" id="UP000279600">
    <property type="component" value="Chromosome"/>
</dbReference>
<keyword evidence="2" id="KW-0121">Carboxypeptidase</keyword>